<keyword evidence="4" id="KW-1185">Reference proteome</keyword>
<protein>
    <recommendedName>
        <fullName evidence="2">Amidohydrolase-related domain-containing protein</fullName>
    </recommendedName>
</protein>
<dbReference type="PANTHER" id="PTHR35563:SF2">
    <property type="entry name" value="BARREL METAL-DEPENDENT HYDROLASE, PUTATIVE (AFU_ORTHOLOGUE AFUA_1G16240)-RELATED"/>
    <property type="match status" value="1"/>
</dbReference>
<dbReference type="OrthoDB" id="9787654at2"/>
<dbReference type="SUPFAM" id="SSF51556">
    <property type="entry name" value="Metallo-dependent hydrolases"/>
    <property type="match status" value="1"/>
</dbReference>
<dbReference type="InterPro" id="IPR032466">
    <property type="entry name" value="Metal_Hydrolase"/>
</dbReference>
<dbReference type="Pfam" id="PF04909">
    <property type="entry name" value="Amidohydro_2"/>
    <property type="match status" value="1"/>
</dbReference>
<comment type="caution">
    <text evidence="3">The sequence shown here is derived from an EMBL/GenBank/DDBJ whole genome shotgun (WGS) entry which is preliminary data.</text>
</comment>
<dbReference type="InterPro" id="IPR006680">
    <property type="entry name" value="Amidohydro-rel"/>
</dbReference>
<feature type="compositionally biased region" description="Basic residues" evidence="1">
    <location>
        <begin position="10"/>
        <end position="19"/>
    </location>
</feature>
<dbReference type="GO" id="GO:0016787">
    <property type="term" value="F:hydrolase activity"/>
    <property type="evidence" value="ECO:0007669"/>
    <property type="project" value="InterPro"/>
</dbReference>
<organism evidence="3 4">
    <name type="scientific">Bordetella genomosp. 5</name>
    <dbReference type="NCBI Taxonomy" id="1395608"/>
    <lineage>
        <taxon>Bacteria</taxon>
        <taxon>Pseudomonadati</taxon>
        <taxon>Pseudomonadota</taxon>
        <taxon>Betaproteobacteria</taxon>
        <taxon>Burkholderiales</taxon>
        <taxon>Alcaligenaceae</taxon>
        <taxon>Bordetella</taxon>
    </lineage>
</organism>
<sequence>MGCLESGHQKNPRPARRAPRGPAAGIAGDIGLAQPRPHTLAIDTHAHIFVRGLPLAGVRRYTPDYDATLADYLALLDAHGLRHGVLVQTSFLGTDNSFMLAALAQARGRLRGVAVIDTDTTPAELSDMNLAGVRGIRLNLMGRETPALDSAPWQTLLEAINALGWHVEVYMPASRLPEAVTPLLAAGCRVVVDHFGRPDPALGIADPGFTYLLDQADTQRVWVKLSAPYRIWQPADCAPLGRQATHKLLTAFPAERLLWGSDWPHTENRDRADYRLACDWLRAWIDDDATRHIILADTPSALFGITGDHP</sequence>
<gene>
    <name evidence="3" type="ORF">CAL25_01355</name>
</gene>
<feature type="compositionally biased region" description="Low complexity" evidence="1">
    <location>
        <begin position="20"/>
        <end position="29"/>
    </location>
</feature>
<evidence type="ECO:0000313" key="4">
    <source>
        <dbReference type="Proteomes" id="UP000216913"/>
    </source>
</evidence>
<accession>A0A261TZP3</accession>
<reference evidence="3 4" key="1">
    <citation type="submission" date="2017-05" db="EMBL/GenBank/DDBJ databases">
        <title>Complete and WGS of Bordetella genogroups.</title>
        <authorList>
            <person name="Spilker T."/>
            <person name="LiPuma J."/>
        </authorList>
    </citation>
    <scope>NUCLEOTIDE SEQUENCE [LARGE SCALE GENOMIC DNA]</scope>
    <source>
        <strain evidence="3 4">AU10456</strain>
    </source>
</reference>
<dbReference type="EMBL" id="NEVP01000001">
    <property type="protein sequence ID" value="OZI55089.1"/>
    <property type="molecule type" value="Genomic_DNA"/>
</dbReference>
<dbReference type="PANTHER" id="PTHR35563">
    <property type="entry name" value="BARREL METAL-DEPENDENT HYDROLASE, PUTATIVE (AFU_ORTHOLOGUE AFUA_1G16240)-RELATED"/>
    <property type="match status" value="1"/>
</dbReference>
<dbReference type="Proteomes" id="UP000216913">
    <property type="component" value="Unassembled WGS sequence"/>
</dbReference>
<evidence type="ECO:0000256" key="1">
    <source>
        <dbReference type="SAM" id="MobiDB-lite"/>
    </source>
</evidence>
<evidence type="ECO:0000313" key="3">
    <source>
        <dbReference type="EMBL" id="OZI55089.1"/>
    </source>
</evidence>
<dbReference type="AlphaFoldDB" id="A0A261TZP3"/>
<name>A0A261TZP3_9BORD</name>
<proteinExistence type="predicted"/>
<feature type="region of interest" description="Disordered" evidence="1">
    <location>
        <begin position="1"/>
        <end position="29"/>
    </location>
</feature>
<feature type="domain" description="Amidohydrolase-related" evidence="2">
    <location>
        <begin position="42"/>
        <end position="305"/>
    </location>
</feature>
<evidence type="ECO:0000259" key="2">
    <source>
        <dbReference type="Pfam" id="PF04909"/>
    </source>
</evidence>
<dbReference type="Gene3D" id="3.20.20.140">
    <property type="entry name" value="Metal-dependent hydrolases"/>
    <property type="match status" value="1"/>
</dbReference>
<dbReference type="InterPro" id="IPR052358">
    <property type="entry name" value="Aro_Compnd_Degr_Hydrolases"/>
</dbReference>